<feature type="domain" description="DUF1980" evidence="3">
    <location>
        <begin position="17"/>
        <end position="96"/>
    </location>
</feature>
<feature type="region of interest" description="Disordered" evidence="1">
    <location>
        <begin position="135"/>
        <end position="167"/>
    </location>
</feature>
<dbReference type="PANTHER" id="PTHR40047">
    <property type="entry name" value="UPF0703 PROTEIN YCGQ"/>
    <property type="match status" value="1"/>
</dbReference>
<keyword evidence="2" id="KW-0472">Membrane</keyword>
<sequence>MKLKGKGINVQALTESACYLIFGILVFRLTVTGGYLSYVTPRMKPYLYGLSALMVLWAAMGAGRIFRPKYKGRLFHCLVLGIPILILTVPPAPPAGSAAIKNYSSSSIPGFSSEGSGIDYGSASEQETAGYDYYEDETEEEQPDYSAGYDGNADDGQQGQTQPAQTQSPDLLKGAELNGIDENAKTITIADDDYYAWMTELGAHADKYQGYTVTMKGFVFLDLENRQENEFALVRLSMWCCSADMAPMGLMAYDSKGLNFKENDWVTVTGKLSVKDGYPTIDAENMVAAEKPEQEYVYPYY</sequence>
<evidence type="ECO:0000313" key="5">
    <source>
        <dbReference type="EMBL" id="MDW2797333.1"/>
    </source>
</evidence>
<gene>
    <name evidence="5" type="ORF">RZO55_07055</name>
</gene>
<evidence type="ECO:0000256" key="1">
    <source>
        <dbReference type="SAM" id="MobiDB-lite"/>
    </source>
</evidence>
<feature type="domain" description="DUF1980" evidence="4">
    <location>
        <begin position="178"/>
        <end position="299"/>
    </location>
</feature>
<comment type="caution">
    <text evidence="5">The sequence shown here is derived from an EMBL/GenBank/DDBJ whole genome shotgun (WGS) entry which is preliminary data.</text>
</comment>
<evidence type="ECO:0000313" key="6">
    <source>
        <dbReference type="Proteomes" id="UP001276854"/>
    </source>
</evidence>
<keyword evidence="2" id="KW-1133">Transmembrane helix</keyword>
<dbReference type="InterPro" id="IPR048447">
    <property type="entry name" value="DUF1980_C"/>
</dbReference>
<keyword evidence="2" id="KW-0812">Transmembrane</keyword>
<name>A0ABU4GI98_9CLOT</name>
<feature type="transmembrane region" description="Helical" evidence="2">
    <location>
        <begin position="12"/>
        <end position="31"/>
    </location>
</feature>
<proteinExistence type="predicted"/>
<feature type="transmembrane region" description="Helical" evidence="2">
    <location>
        <begin position="46"/>
        <end position="66"/>
    </location>
</feature>
<organism evidence="5 6">
    <name type="scientific">Clostridium boliviensis</name>
    <dbReference type="NCBI Taxonomy" id="318465"/>
    <lineage>
        <taxon>Bacteria</taxon>
        <taxon>Bacillati</taxon>
        <taxon>Bacillota</taxon>
        <taxon>Clostridia</taxon>
        <taxon>Eubacteriales</taxon>
        <taxon>Clostridiaceae</taxon>
        <taxon>Clostridium</taxon>
    </lineage>
</organism>
<dbReference type="Pfam" id="PF09323">
    <property type="entry name" value="DUF1980"/>
    <property type="match status" value="1"/>
</dbReference>
<feature type="transmembrane region" description="Helical" evidence="2">
    <location>
        <begin position="73"/>
        <end position="92"/>
    </location>
</feature>
<evidence type="ECO:0000259" key="3">
    <source>
        <dbReference type="Pfam" id="PF09323"/>
    </source>
</evidence>
<dbReference type="InterPro" id="IPR048493">
    <property type="entry name" value="DUF1980_N"/>
</dbReference>
<keyword evidence="6" id="KW-1185">Reference proteome</keyword>
<accession>A0ABU4GI98</accession>
<protein>
    <submittedName>
        <fullName evidence="5">TIGR03943 family protein</fullName>
    </submittedName>
</protein>
<dbReference type="InterPro" id="IPR052955">
    <property type="entry name" value="UPF0703_membrane_permease"/>
</dbReference>
<dbReference type="Pfam" id="PF21537">
    <property type="entry name" value="DUF1980_C"/>
    <property type="match status" value="1"/>
</dbReference>
<dbReference type="RefSeq" id="WP_318063584.1">
    <property type="nucleotide sequence ID" value="NZ_JAWONS010000109.1"/>
</dbReference>
<dbReference type="Proteomes" id="UP001276854">
    <property type="component" value="Unassembled WGS sequence"/>
</dbReference>
<reference evidence="5 6" key="1">
    <citation type="submission" date="2023-10" db="EMBL/GenBank/DDBJ databases">
        <title>A novel Glycoside Hydrolase 43-Like Enzyme from Clostrdium boliviensis is an Endo-xylanase, and a Candidate for Xylooligosaccharides Production from Different Xylan Substrates.</title>
        <authorList>
            <person name="Alvarez M.T."/>
            <person name="Rocabado-Villegas L.R."/>
            <person name="Salas-Veizaga D.M."/>
            <person name="Linares-Pasten J.A."/>
            <person name="Gudmundsdottir E.E."/>
            <person name="Hreggvidsson G.O."/>
            <person name="Adlercreutz P."/>
            <person name="Nordberg Karlsson E."/>
        </authorList>
    </citation>
    <scope>NUCLEOTIDE SEQUENCE [LARGE SCALE GENOMIC DNA]</scope>
    <source>
        <strain evidence="5 6">E-1</strain>
    </source>
</reference>
<evidence type="ECO:0000259" key="4">
    <source>
        <dbReference type="Pfam" id="PF21537"/>
    </source>
</evidence>
<feature type="compositionally biased region" description="Low complexity" evidence="1">
    <location>
        <begin position="154"/>
        <end position="167"/>
    </location>
</feature>
<dbReference type="EMBL" id="JAWONS010000109">
    <property type="protein sequence ID" value="MDW2797333.1"/>
    <property type="molecule type" value="Genomic_DNA"/>
</dbReference>
<dbReference type="InterPro" id="IPR015402">
    <property type="entry name" value="DUF1980"/>
</dbReference>
<dbReference type="NCBIfam" id="TIGR03943">
    <property type="entry name" value="TIGR03943 family putative permease subunit"/>
    <property type="match status" value="1"/>
</dbReference>
<dbReference type="PANTHER" id="PTHR40047:SF1">
    <property type="entry name" value="UPF0703 PROTEIN YCGQ"/>
    <property type="match status" value="1"/>
</dbReference>
<evidence type="ECO:0000256" key="2">
    <source>
        <dbReference type="SAM" id="Phobius"/>
    </source>
</evidence>